<dbReference type="AlphaFoldDB" id="A0A344PNA6"/>
<reference evidence="3" key="1">
    <citation type="submission" date="2018-07" db="EMBL/GenBank/DDBJ databases">
        <title>Genome sequencing of Paracoccus sp. SC2-6.</title>
        <authorList>
            <person name="Heo J."/>
            <person name="Kim S.-J."/>
            <person name="Kwon S.-W."/>
        </authorList>
    </citation>
    <scope>NUCLEOTIDE SEQUENCE [LARGE SCALE GENOMIC DNA]</scope>
    <source>
        <strain evidence="3">SC2-6</strain>
    </source>
</reference>
<keyword evidence="3" id="KW-1185">Reference proteome</keyword>
<dbReference type="RefSeq" id="WP_114077149.1">
    <property type="nucleotide sequence ID" value="NZ_CP030918.1"/>
</dbReference>
<protein>
    <submittedName>
        <fullName evidence="2">Uncharacterized protein</fullName>
    </submittedName>
</protein>
<dbReference type="EMBL" id="CP030918">
    <property type="protein sequence ID" value="AXC50861.1"/>
    <property type="molecule type" value="Genomic_DNA"/>
</dbReference>
<accession>A0A344PNA6</accession>
<dbReference type="KEGG" id="pars:DRW48_15305"/>
<proteinExistence type="predicted"/>
<keyword evidence="1" id="KW-1133">Transmembrane helix</keyword>
<feature type="transmembrane region" description="Helical" evidence="1">
    <location>
        <begin position="6"/>
        <end position="28"/>
    </location>
</feature>
<keyword evidence="1" id="KW-0812">Transmembrane</keyword>
<dbReference type="Proteomes" id="UP000252023">
    <property type="component" value="Chromosome"/>
</dbReference>
<sequence length="75" mass="7903">MNLELLIWIGAAVTLAGLGGIVWCIFAARAAKAESRGDDALLRARMQRVVSVNMGALLASMLGLMMVVAGVFLAR</sequence>
<dbReference type="OrthoDB" id="7875737at2"/>
<name>A0A344PNA6_9RHOB</name>
<keyword evidence="1" id="KW-0472">Membrane</keyword>
<evidence type="ECO:0000313" key="3">
    <source>
        <dbReference type="Proteomes" id="UP000252023"/>
    </source>
</evidence>
<gene>
    <name evidence="2" type="ORF">DRW48_15305</name>
</gene>
<feature type="transmembrane region" description="Helical" evidence="1">
    <location>
        <begin position="49"/>
        <end position="74"/>
    </location>
</feature>
<evidence type="ECO:0000313" key="2">
    <source>
        <dbReference type="EMBL" id="AXC50861.1"/>
    </source>
</evidence>
<organism evidence="2 3">
    <name type="scientific">Paracoccus suum</name>
    <dbReference type="NCBI Taxonomy" id="2259340"/>
    <lineage>
        <taxon>Bacteria</taxon>
        <taxon>Pseudomonadati</taxon>
        <taxon>Pseudomonadota</taxon>
        <taxon>Alphaproteobacteria</taxon>
        <taxon>Rhodobacterales</taxon>
        <taxon>Paracoccaceae</taxon>
        <taxon>Paracoccus</taxon>
    </lineage>
</organism>
<evidence type="ECO:0000256" key="1">
    <source>
        <dbReference type="SAM" id="Phobius"/>
    </source>
</evidence>